<evidence type="ECO:0000313" key="2">
    <source>
        <dbReference type="Proteomes" id="UP000289664"/>
    </source>
</evidence>
<name>B0NGF9_CLOS5</name>
<dbReference type="eggNOG" id="ENOG5033WTN">
    <property type="taxonomic scope" value="Bacteria"/>
</dbReference>
<dbReference type="AlphaFoldDB" id="B0NGF9"/>
<dbReference type="GeneID" id="62695241"/>
<protein>
    <submittedName>
        <fullName evidence="1">Uncharacterized protein</fullName>
    </submittedName>
</protein>
<dbReference type="OrthoDB" id="1957622at2"/>
<dbReference type="HOGENOM" id="CLU_134258_1_0_9"/>
<keyword evidence="2" id="KW-1185">Reference proteome</keyword>
<evidence type="ECO:0000313" key="1">
    <source>
        <dbReference type="EMBL" id="QBF73640.1"/>
    </source>
</evidence>
<proteinExistence type="predicted"/>
<dbReference type="STRING" id="411468.CLOSCI_02673"/>
<dbReference type="EMBL" id="CP036170">
    <property type="protein sequence ID" value="QBF73640.1"/>
    <property type="molecule type" value="Genomic_DNA"/>
</dbReference>
<gene>
    <name evidence="1" type="ORF">HDCHBGLK_01015</name>
</gene>
<accession>B0NGF9</accession>
<dbReference type="KEGG" id="csci:HDCHBGLK_01015"/>
<reference evidence="1 2" key="1">
    <citation type="journal article" date="2019" name="Appl. Environ. Microbiol.">
        <title>Clostridium scindens ATCC 35704: integration of nutritional requirements, the complete genome sequence, and global transcriptional responses to bile acids.</title>
        <authorList>
            <person name="Devendran S."/>
            <person name="Shrestha R."/>
            <person name="Alves J.M.P."/>
            <person name="Wolf P.G."/>
            <person name="Ly L."/>
            <person name="Hernandez A.G."/>
            <person name="Mendez-Garcia C."/>
            <person name="Inboden A."/>
            <person name="Wiley J."/>
            <person name="Paul O."/>
            <person name="Allen A."/>
            <person name="Springer E."/>
            <person name="Wright C.L."/>
            <person name="Fields C.J."/>
            <person name="Daniel S.L."/>
            <person name="Ridlon J.M."/>
        </authorList>
    </citation>
    <scope>NUCLEOTIDE SEQUENCE [LARGE SCALE GENOMIC DNA]</scope>
    <source>
        <strain evidence="1 2">ATCC 35704</strain>
    </source>
</reference>
<organism evidence="1 2">
    <name type="scientific">Clostridium scindens (strain ATCC 35704 / DSM 5676 / VPI 13733 / 19)</name>
    <dbReference type="NCBI Taxonomy" id="411468"/>
    <lineage>
        <taxon>Bacteria</taxon>
        <taxon>Bacillati</taxon>
        <taxon>Bacillota</taxon>
        <taxon>Clostridia</taxon>
        <taxon>Lachnospirales</taxon>
        <taxon>Lachnospiraceae</taxon>
    </lineage>
</organism>
<dbReference type="RefSeq" id="WP_004607640.1">
    <property type="nucleotide sequence ID" value="NZ_CP036170.1"/>
</dbReference>
<dbReference type="Proteomes" id="UP000289664">
    <property type="component" value="Chromosome"/>
</dbReference>
<sequence>MKNKWASTGCLIVLVIGMFFTSTRSLYAAENRPIIDGSYLTHDNESIGYDTKITRGEDLLTGYSKCVVMGPGKLYAGGTTIAAHTVQSVQVAVTIERAQEGDTTWEIYDGWHKESLNTDRVGSNRSLDVEGGYYYRARSTHAANSDVSSSFTNGIYVEEP</sequence>